<comment type="pathway">
    <text evidence="1">Bacterial outer membrane biogenesis; lipooligosaccharide biosynthesis.</text>
</comment>
<dbReference type="UniPathway" id="UPA00501"/>
<keyword evidence="3" id="KW-0448">Lipopolysaccharide biosynthesis</keyword>
<proteinExistence type="predicted"/>
<sequence>MLRQFSDIKVFVISLAREKQRREAIQKRLNGICNTFEFFDAIDGKKEQLSQHNDYIGLKRRLFYGKDLSDGELGCFFSHRALINKIVQEKIPFAVILEDDAILLNDFKPTVESLLNTSYSWDFVRFLTKPKIQRKTQTIVANLFDNYQLLRIATAPGGAYAYIVSMKGAKKLQRSMEKVWCPNDTLMGQPLRTHAEILIVYPPIADWDKSFNSAIGDDRFKKNRLSGWEKAVYPITRGAFKVIDGLIRKSYFFIKNFKSF</sequence>
<organism evidence="5 6">
    <name type="scientific">Methylophilales bacterium HTCC2181</name>
    <dbReference type="NCBI Taxonomy" id="383631"/>
    <lineage>
        <taxon>Bacteria</taxon>
        <taxon>Pseudomonadati</taxon>
        <taxon>Pseudomonadota</taxon>
        <taxon>Betaproteobacteria</taxon>
        <taxon>Nitrosomonadales</taxon>
        <taxon>OM43 clade</taxon>
    </lineage>
</organism>
<evidence type="ECO:0000256" key="2">
    <source>
        <dbReference type="ARBA" id="ARBA00005222"/>
    </source>
</evidence>
<comment type="caution">
    <text evidence="5">The sequence shown here is derived from an EMBL/GenBank/DDBJ whole genome shotgun (WGS) entry which is preliminary data.</text>
</comment>
<evidence type="ECO:0000259" key="4">
    <source>
        <dbReference type="Pfam" id="PF01755"/>
    </source>
</evidence>
<dbReference type="InterPro" id="IPR002654">
    <property type="entry name" value="Glyco_trans_25"/>
</dbReference>
<dbReference type="EMBL" id="AAUX01000001">
    <property type="protein sequence ID" value="EAV47026.1"/>
    <property type="molecule type" value="Genomic_DNA"/>
</dbReference>
<evidence type="ECO:0000256" key="1">
    <source>
        <dbReference type="ARBA" id="ARBA00005068"/>
    </source>
</evidence>
<comment type="pathway">
    <text evidence="2">Glycan metabolism; lacto-N-neotetraose biosynthesis.</text>
</comment>
<dbReference type="AlphaFoldDB" id="A0P666"/>
<evidence type="ECO:0000313" key="6">
    <source>
        <dbReference type="Proteomes" id="UP000054262"/>
    </source>
</evidence>
<dbReference type="UniPathway" id="UPA00820"/>
<dbReference type="GO" id="GO:0009103">
    <property type="term" value="P:lipopolysaccharide biosynthetic process"/>
    <property type="evidence" value="ECO:0007669"/>
    <property type="project" value="UniProtKB-KW"/>
</dbReference>
<keyword evidence="6" id="KW-1185">Reference proteome</keyword>
<name>A0P666_9PROT</name>
<dbReference type="Proteomes" id="UP000054262">
    <property type="component" value="Unassembled WGS sequence"/>
</dbReference>
<evidence type="ECO:0000256" key="3">
    <source>
        <dbReference type="ARBA" id="ARBA00022985"/>
    </source>
</evidence>
<accession>A0P666</accession>
<dbReference type="OrthoDB" id="119742at2"/>
<evidence type="ECO:0000313" key="5">
    <source>
        <dbReference type="EMBL" id="EAV47026.1"/>
    </source>
</evidence>
<reference evidence="5 6" key="1">
    <citation type="submission" date="2006-11" db="EMBL/GenBank/DDBJ databases">
        <authorList>
            <person name="Giovannoni S."/>
            <person name="Vergin K."/>
            <person name="Ferriera S."/>
            <person name="Johnson J."/>
            <person name="Kravitz S."/>
            <person name="Beeson K."/>
            <person name="Sutton G."/>
            <person name="Rogers Y.-H."/>
            <person name="Friedman R."/>
            <person name="Frazier M."/>
            <person name="Venter J.C."/>
        </authorList>
    </citation>
    <scope>NUCLEOTIDE SEQUENCE [LARGE SCALE GENOMIC DNA]</scope>
    <source>
        <strain evidence="5 6">HTCC2181</strain>
    </source>
</reference>
<protein>
    <submittedName>
        <fullName evidence="5">Putative Lex2B protein (Lipooligosaccharide 5G8 epitope biosynthesis-associated protein)</fullName>
    </submittedName>
</protein>
<dbReference type="CDD" id="cd06532">
    <property type="entry name" value="Glyco_transf_25"/>
    <property type="match status" value="1"/>
</dbReference>
<feature type="domain" description="Glycosyl transferase family 25" evidence="4">
    <location>
        <begin position="8"/>
        <end position="187"/>
    </location>
</feature>
<gene>
    <name evidence="5" type="ORF">MB2181_03095</name>
</gene>
<dbReference type="Pfam" id="PF01755">
    <property type="entry name" value="Glyco_transf_25"/>
    <property type="match status" value="1"/>
</dbReference>